<proteinExistence type="inferred from homology"/>
<accession>A0A1I6WLG0</accession>
<feature type="non-terminal residue" evidence="5">
    <location>
        <position position="181"/>
    </location>
</feature>
<evidence type="ECO:0000256" key="1">
    <source>
        <dbReference type="ARBA" id="ARBA00006432"/>
    </source>
</evidence>
<protein>
    <submittedName>
        <fullName evidence="5">AMP-binding enzyme</fullName>
    </submittedName>
</protein>
<keyword evidence="2" id="KW-0007">Acetylation</keyword>
<sequence>MKDDAQTATAGTYPPSEDFVAKAHVDAARYEEMYARSVADPDGFWGEQAQRLDWMARPTKIKDTNFDFGNVSIKWFEDGVLNVAHNCIDRHLPARANQTAIIFEPDNPEDPAQHITYAELYDKVNRMANVLLSQGVMRGDRVVIYLPMIPEAAYAMLACARIGAIHSIVFAGFSPDALANR</sequence>
<name>A0A1I6WLG0_9RHOB</name>
<dbReference type="STRING" id="311180.SAMN04488050_12640"/>
<dbReference type="Gene3D" id="3.40.50.12780">
    <property type="entry name" value="N-terminal domain of ligase-like"/>
    <property type="match status" value="1"/>
</dbReference>
<feature type="domain" description="AMP-dependent synthetase/ligase" evidence="3">
    <location>
        <begin position="94"/>
        <end position="179"/>
    </location>
</feature>
<dbReference type="GO" id="GO:0005829">
    <property type="term" value="C:cytosol"/>
    <property type="evidence" value="ECO:0007669"/>
    <property type="project" value="TreeGrafter"/>
</dbReference>
<evidence type="ECO:0000256" key="2">
    <source>
        <dbReference type="ARBA" id="ARBA00022990"/>
    </source>
</evidence>
<dbReference type="GO" id="GO:0003987">
    <property type="term" value="F:acetate-CoA ligase activity"/>
    <property type="evidence" value="ECO:0007669"/>
    <property type="project" value="TreeGrafter"/>
</dbReference>
<dbReference type="InterPro" id="IPR042099">
    <property type="entry name" value="ANL_N_sf"/>
</dbReference>
<keyword evidence="6" id="KW-1185">Reference proteome</keyword>
<dbReference type="OrthoDB" id="9803968at2"/>
<dbReference type="InterPro" id="IPR032387">
    <property type="entry name" value="ACAS_N"/>
</dbReference>
<dbReference type="InterPro" id="IPR000873">
    <property type="entry name" value="AMP-dep_synth/lig_dom"/>
</dbReference>
<feature type="domain" description="Acetyl-coenzyme A synthetase N-terminal" evidence="4">
    <location>
        <begin position="30"/>
        <end position="87"/>
    </location>
</feature>
<gene>
    <name evidence="5" type="ORF">SAMN04488050_12640</name>
</gene>
<dbReference type="Pfam" id="PF00501">
    <property type="entry name" value="AMP-binding"/>
    <property type="match status" value="1"/>
</dbReference>
<dbReference type="Pfam" id="PF16177">
    <property type="entry name" value="ACAS_N"/>
    <property type="match status" value="1"/>
</dbReference>
<comment type="similarity">
    <text evidence="1">Belongs to the ATP-dependent AMP-binding enzyme family.</text>
</comment>
<evidence type="ECO:0000313" key="6">
    <source>
        <dbReference type="Proteomes" id="UP000199392"/>
    </source>
</evidence>
<evidence type="ECO:0000313" key="5">
    <source>
        <dbReference type="EMBL" id="SFT26875.1"/>
    </source>
</evidence>
<dbReference type="EMBL" id="FOZW01000026">
    <property type="protein sequence ID" value="SFT26875.1"/>
    <property type="molecule type" value="Genomic_DNA"/>
</dbReference>
<evidence type="ECO:0000259" key="4">
    <source>
        <dbReference type="Pfam" id="PF16177"/>
    </source>
</evidence>
<dbReference type="PANTHER" id="PTHR24095:SF14">
    <property type="entry name" value="ACETYL-COENZYME A SYNTHETASE 1"/>
    <property type="match status" value="1"/>
</dbReference>
<dbReference type="PANTHER" id="PTHR24095">
    <property type="entry name" value="ACETYL-COENZYME A SYNTHETASE"/>
    <property type="match status" value="1"/>
</dbReference>
<reference evidence="6" key="1">
    <citation type="submission" date="2016-10" db="EMBL/GenBank/DDBJ databases">
        <authorList>
            <person name="Varghese N."/>
            <person name="Submissions S."/>
        </authorList>
    </citation>
    <scope>NUCLEOTIDE SEQUENCE [LARGE SCALE GENOMIC DNA]</scope>
    <source>
        <strain evidence="6">DSM 26894</strain>
    </source>
</reference>
<dbReference type="SUPFAM" id="SSF56801">
    <property type="entry name" value="Acetyl-CoA synthetase-like"/>
    <property type="match status" value="1"/>
</dbReference>
<dbReference type="GO" id="GO:0006085">
    <property type="term" value="P:acetyl-CoA biosynthetic process"/>
    <property type="evidence" value="ECO:0007669"/>
    <property type="project" value="TreeGrafter"/>
</dbReference>
<evidence type="ECO:0000259" key="3">
    <source>
        <dbReference type="Pfam" id="PF00501"/>
    </source>
</evidence>
<organism evidence="5 6">
    <name type="scientific">Alloyangia pacifica</name>
    <dbReference type="NCBI Taxonomy" id="311180"/>
    <lineage>
        <taxon>Bacteria</taxon>
        <taxon>Pseudomonadati</taxon>
        <taxon>Pseudomonadota</taxon>
        <taxon>Alphaproteobacteria</taxon>
        <taxon>Rhodobacterales</taxon>
        <taxon>Roseobacteraceae</taxon>
        <taxon>Alloyangia</taxon>
    </lineage>
</organism>
<dbReference type="AlphaFoldDB" id="A0A1I6WLG0"/>
<dbReference type="RefSeq" id="WP_143015468.1">
    <property type="nucleotide sequence ID" value="NZ_FNCL01000030.1"/>
</dbReference>
<dbReference type="Proteomes" id="UP000199392">
    <property type="component" value="Unassembled WGS sequence"/>
</dbReference>